<keyword evidence="1" id="KW-0812">Transmembrane</keyword>
<feature type="transmembrane region" description="Helical" evidence="1">
    <location>
        <begin position="113"/>
        <end position="133"/>
    </location>
</feature>
<proteinExistence type="predicted"/>
<dbReference type="HOGENOM" id="CLU_794193_0_0_9"/>
<comment type="caution">
    <text evidence="2">The sequence shown here is derived from an EMBL/GenBank/DDBJ whole genome shotgun (WGS) entry which is preliminary data.</text>
</comment>
<protein>
    <submittedName>
        <fullName evidence="2">Uncharacterized protein</fullName>
    </submittedName>
</protein>
<sequence>MSFLEFKNKFINDAIKSNFCINRQELKNSLDRIPSRLKDMEDDRLIMIRDMSCDETIGLNYVSDNISCKYDFHENSLLVALVAPDWEKGWRNISSDKHISDTIENYMFSSNQYVYRSYMINIIGALALTYGISSSFMGRTMFRYGHYNIIDDYQEFIDEIKIRKHNTNVNEKVFSYIMRKINALDPYVNRAIFYYSKSLSLLTNLYEEEAIISLDNCIDIIVQFIKKRKKMPTTKRKDMHQILKNILKINNTTAEYLDYIYDLRCGFAAHPARNLWWDFSEIHMYNYESIIENVRITLIKFLEYENKERIVIKNPISWYEWFMGNCDLIYDYIF</sequence>
<keyword evidence="1" id="KW-0472">Membrane</keyword>
<reference evidence="2" key="1">
    <citation type="submission" date="2010-05" db="EMBL/GenBank/DDBJ databases">
        <authorList>
            <person name="Muzny D."/>
            <person name="Qin X."/>
            <person name="Buhay C."/>
            <person name="Dugan-Rocha S."/>
            <person name="Ding Y."/>
            <person name="Chen G."/>
            <person name="Hawes A."/>
            <person name="Holder M."/>
            <person name="Jhangiani S."/>
            <person name="Johnson A."/>
            <person name="Khan Z."/>
            <person name="Li Z."/>
            <person name="Liu W."/>
            <person name="Liu X."/>
            <person name="Perez L."/>
            <person name="Shen H."/>
            <person name="Wang Q."/>
            <person name="Watt J."/>
            <person name="Xi L."/>
            <person name="Xin Y."/>
            <person name="Zhou J."/>
            <person name="Deng J."/>
            <person name="Jiang H."/>
            <person name="Liu Y."/>
            <person name="Qu J."/>
            <person name="Song X.-Z."/>
            <person name="Zhang L."/>
            <person name="Villasana D."/>
            <person name="Johnson A."/>
            <person name="Liu J."/>
            <person name="Liyanage D."/>
            <person name="Lorensuhewa L."/>
            <person name="Robinson T."/>
            <person name="Song A."/>
            <person name="Song B.-B."/>
            <person name="Dinh H."/>
            <person name="Thornton R."/>
            <person name="Coyle M."/>
            <person name="Francisco L."/>
            <person name="Jackson L."/>
            <person name="Javaid M."/>
            <person name="Korchina V."/>
            <person name="Kovar C."/>
            <person name="Mata R."/>
            <person name="Mathew T."/>
            <person name="Ngo R."/>
            <person name="Nguyen L."/>
            <person name="Nguyen N."/>
            <person name="Okwuonu G."/>
            <person name="Ongeri F."/>
            <person name="Pham C."/>
            <person name="Simmons D."/>
            <person name="Wilczek-Boney K."/>
            <person name="Hale W."/>
            <person name="Jakkamsetti A."/>
            <person name="Pham P."/>
            <person name="Ruth R."/>
            <person name="San Lucas F."/>
            <person name="Warren J."/>
            <person name="Zhang J."/>
            <person name="Zhao Z."/>
            <person name="Zhou C."/>
            <person name="Zhu D."/>
            <person name="Lee S."/>
            <person name="Bess C."/>
            <person name="Blankenburg K."/>
            <person name="Forbes L."/>
            <person name="Fu Q."/>
            <person name="Gubbala S."/>
            <person name="Hirani K."/>
            <person name="Jayaseelan J.C."/>
            <person name="Lara F."/>
            <person name="Munidasa M."/>
            <person name="Palculict T."/>
            <person name="Patil S."/>
            <person name="Pu L.-L."/>
            <person name="Saada N."/>
            <person name="Tang L."/>
            <person name="Weissenberger G."/>
            <person name="Zhu Y."/>
            <person name="Hemphill L."/>
            <person name="Shang Y."/>
            <person name="Youmans B."/>
            <person name="Ayvaz T."/>
            <person name="Ross M."/>
            <person name="Santibanez J."/>
            <person name="Aqrawi P."/>
            <person name="Gross S."/>
            <person name="Joshi V."/>
            <person name="Fowler G."/>
            <person name="Nazareth L."/>
            <person name="Reid J."/>
            <person name="Worley K."/>
            <person name="Petrosino J."/>
            <person name="Highlander S."/>
            <person name="Gibbs R."/>
        </authorList>
    </citation>
    <scope>NUCLEOTIDE SEQUENCE [LARGE SCALE GENOMIC DNA]</scope>
    <source>
        <strain evidence="2">ATCC 53516</strain>
    </source>
</reference>
<dbReference type="AlphaFoldDB" id="D6S6K3"/>
<gene>
    <name evidence="2" type="ORF">HMPREF0391_10075</name>
</gene>
<dbReference type="eggNOG" id="ENOG5032Z90">
    <property type="taxonomic scope" value="Bacteria"/>
</dbReference>
<evidence type="ECO:0000256" key="1">
    <source>
        <dbReference type="SAM" id="Phobius"/>
    </source>
</evidence>
<accession>D6S6K3</accession>
<dbReference type="Proteomes" id="UP000004063">
    <property type="component" value="Chromosome"/>
</dbReference>
<dbReference type="RefSeq" id="WP_002834789.1">
    <property type="nucleotide sequence ID" value="NZ_CM000955.1"/>
</dbReference>
<keyword evidence="1" id="KW-1133">Transmembrane helix</keyword>
<name>D6S6K3_FINMA</name>
<dbReference type="EMBL" id="ACHM02000001">
    <property type="protein sequence ID" value="EFH93707.1"/>
    <property type="molecule type" value="Genomic_DNA"/>
</dbReference>
<organism evidence="2">
    <name type="scientific">Finegoldia magna ATCC 53516</name>
    <dbReference type="NCBI Taxonomy" id="525282"/>
    <lineage>
        <taxon>Bacteria</taxon>
        <taxon>Bacillati</taxon>
        <taxon>Bacillota</taxon>
        <taxon>Tissierellia</taxon>
        <taxon>Tissierellales</taxon>
        <taxon>Peptoniphilaceae</taxon>
        <taxon>Finegoldia</taxon>
    </lineage>
</organism>
<evidence type="ECO:0000313" key="2">
    <source>
        <dbReference type="EMBL" id="EFH93707.1"/>
    </source>
</evidence>